<evidence type="ECO:0000256" key="6">
    <source>
        <dbReference type="ARBA" id="ARBA00022989"/>
    </source>
</evidence>
<keyword evidence="12" id="KW-1185">Reference proteome</keyword>
<comment type="caution">
    <text evidence="11">The sequence shown here is derived from an EMBL/GenBank/DDBJ whole genome shotgun (WGS) entry which is preliminary data.</text>
</comment>
<comment type="function">
    <text evidence="9">Part of the tripartite ATP-independent periplasmic (TRAP) transport system.</text>
</comment>
<evidence type="ECO:0000256" key="7">
    <source>
        <dbReference type="ARBA" id="ARBA00023136"/>
    </source>
</evidence>
<feature type="transmembrane region" description="Helical" evidence="9">
    <location>
        <begin position="7"/>
        <end position="27"/>
    </location>
</feature>
<dbReference type="InterPro" id="IPR007387">
    <property type="entry name" value="TRAP_DctQ"/>
</dbReference>
<sequence>MKRLEDIFVALNGWMLILMLSAMALIVGGNISFRYLTAHSFPWADEAARYLMIWLTFTGAGLILRLGGHVAITNLQDALPAKGQIVLRAAIVIGLLVFFGFMVHVGLQYAQRMQYQVSPALRIPFLYVYAAMPVGFGLLIVHLLLIARPFITAGAYKRPDESGTEASGPLPGGGNG</sequence>
<dbReference type="GO" id="GO:0005886">
    <property type="term" value="C:plasma membrane"/>
    <property type="evidence" value="ECO:0007669"/>
    <property type="project" value="UniProtKB-SubCell"/>
</dbReference>
<evidence type="ECO:0000256" key="3">
    <source>
        <dbReference type="ARBA" id="ARBA00022475"/>
    </source>
</evidence>
<evidence type="ECO:0000259" key="10">
    <source>
        <dbReference type="Pfam" id="PF04290"/>
    </source>
</evidence>
<organism evidence="11 12">
    <name type="scientific">Aquicoccus porphyridii</name>
    <dbReference type="NCBI Taxonomy" id="1852029"/>
    <lineage>
        <taxon>Bacteria</taxon>
        <taxon>Pseudomonadati</taxon>
        <taxon>Pseudomonadota</taxon>
        <taxon>Alphaproteobacteria</taxon>
        <taxon>Rhodobacterales</taxon>
        <taxon>Paracoccaceae</taxon>
        <taxon>Aquicoccus</taxon>
    </lineage>
</organism>
<feature type="transmembrane region" description="Helical" evidence="9">
    <location>
        <begin position="47"/>
        <end position="64"/>
    </location>
</feature>
<evidence type="ECO:0000256" key="4">
    <source>
        <dbReference type="ARBA" id="ARBA00022519"/>
    </source>
</evidence>
<dbReference type="RefSeq" id="WP_111363126.1">
    <property type="nucleotide sequence ID" value="NZ_JASHJG010000010.1"/>
</dbReference>
<feature type="transmembrane region" description="Helical" evidence="9">
    <location>
        <begin position="85"/>
        <end position="107"/>
    </location>
</feature>
<feature type="transmembrane region" description="Helical" evidence="9">
    <location>
        <begin position="127"/>
        <end position="147"/>
    </location>
</feature>
<name>A0A5A9ZKJ2_9RHOB</name>
<keyword evidence="4 9" id="KW-0997">Cell inner membrane</keyword>
<dbReference type="Pfam" id="PF04290">
    <property type="entry name" value="DctQ"/>
    <property type="match status" value="1"/>
</dbReference>
<keyword evidence="7 9" id="KW-0472">Membrane</keyword>
<keyword evidence="3" id="KW-1003">Cell membrane</keyword>
<evidence type="ECO:0000313" key="12">
    <source>
        <dbReference type="Proteomes" id="UP000325291"/>
    </source>
</evidence>
<comment type="similarity">
    <text evidence="8 9">Belongs to the TRAP transporter small permease family.</text>
</comment>
<proteinExistence type="inferred from homology"/>
<evidence type="ECO:0000256" key="2">
    <source>
        <dbReference type="ARBA" id="ARBA00022448"/>
    </source>
</evidence>
<comment type="subcellular location">
    <subcellularLocation>
        <location evidence="1 9">Cell inner membrane</location>
        <topology evidence="1 9">Multi-pass membrane protein</topology>
    </subcellularLocation>
</comment>
<keyword evidence="6 9" id="KW-1133">Transmembrane helix</keyword>
<evidence type="ECO:0000256" key="1">
    <source>
        <dbReference type="ARBA" id="ARBA00004429"/>
    </source>
</evidence>
<dbReference type="GO" id="GO:0015740">
    <property type="term" value="P:C4-dicarboxylate transport"/>
    <property type="evidence" value="ECO:0007669"/>
    <property type="project" value="TreeGrafter"/>
</dbReference>
<dbReference type="InterPro" id="IPR055348">
    <property type="entry name" value="DctQ"/>
</dbReference>
<dbReference type="EMBL" id="VINQ01000003">
    <property type="protein sequence ID" value="KAA0917773.1"/>
    <property type="molecule type" value="Genomic_DNA"/>
</dbReference>
<dbReference type="Proteomes" id="UP000325291">
    <property type="component" value="Unassembled WGS sequence"/>
</dbReference>
<evidence type="ECO:0000256" key="8">
    <source>
        <dbReference type="ARBA" id="ARBA00038436"/>
    </source>
</evidence>
<evidence type="ECO:0000256" key="9">
    <source>
        <dbReference type="RuleBase" id="RU369079"/>
    </source>
</evidence>
<gene>
    <name evidence="11" type="ORF">FLO80_07060</name>
</gene>
<accession>A0A5A9ZKJ2</accession>
<reference evidence="11 12" key="1">
    <citation type="submission" date="2019-07" db="EMBL/GenBank/DDBJ databases">
        <title>Aquicoccus porphyridii gen. nov., sp. nov., isolated from a small marine red alga, Porphyridium marinum.</title>
        <authorList>
            <person name="Liu L."/>
        </authorList>
    </citation>
    <scope>NUCLEOTIDE SEQUENCE [LARGE SCALE GENOMIC DNA]</scope>
    <source>
        <strain evidence="11 12">L1 8-17</strain>
    </source>
</reference>
<dbReference type="AlphaFoldDB" id="A0A5A9ZKJ2"/>
<keyword evidence="5 9" id="KW-0812">Transmembrane</keyword>
<evidence type="ECO:0000256" key="5">
    <source>
        <dbReference type="ARBA" id="ARBA00022692"/>
    </source>
</evidence>
<feature type="domain" description="Tripartite ATP-independent periplasmic transporters DctQ component" evidence="10">
    <location>
        <begin position="23"/>
        <end position="144"/>
    </location>
</feature>
<protein>
    <recommendedName>
        <fullName evidence="9">TRAP transporter small permease protein</fullName>
    </recommendedName>
</protein>
<keyword evidence="2 9" id="KW-0813">Transport</keyword>
<evidence type="ECO:0000313" key="11">
    <source>
        <dbReference type="EMBL" id="KAA0917773.1"/>
    </source>
</evidence>
<dbReference type="PANTHER" id="PTHR35011">
    <property type="entry name" value="2,3-DIKETO-L-GULONATE TRAP TRANSPORTER SMALL PERMEASE PROTEIN YIAM"/>
    <property type="match status" value="1"/>
</dbReference>
<dbReference type="PANTHER" id="PTHR35011:SF2">
    <property type="entry name" value="2,3-DIKETO-L-GULONATE TRAP TRANSPORTER SMALL PERMEASE PROTEIN YIAM"/>
    <property type="match status" value="1"/>
</dbReference>
<comment type="subunit">
    <text evidence="9">The complex comprises the extracytoplasmic solute receptor protein and the two transmembrane proteins.</text>
</comment>
<dbReference type="GO" id="GO:0022857">
    <property type="term" value="F:transmembrane transporter activity"/>
    <property type="evidence" value="ECO:0007669"/>
    <property type="project" value="UniProtKB-UniRule"/>
</dbReference>